<dbReference type="Proteomes" id="UP001144256">
    <property type="component" value="Unassembled WGS sequence"/>
</dbReference>
<keyword evidence="3" id="KW-1185">Reference proteome</keyword>
<evidence type="ECO:0000313" key="2">
    <source>
        <dbReference type="EMBL" id="GKX32172.1"/>
    </source>
</evidence>
<feature type="chain" id="PRO_5040856984" evidence="1">
    <location>
        <begin position="29"/>
        <end position="523"/>
    </location>
</feature>
<dbReference type="EMBL" id="BRLB01000027">
    <property type="protein sequence ID" value="GKX32172.1"/>
    <property type="molecule type" value="Genomic_DNA"/>
</dbReference>
<accession>A0A9W5YES3</accession>
<evidence type="ECO:0000256" key="1">
    <source>
        <dbReference type="SAM" id="SignalP"/>
    </source>
</evidence>
<comment type="caution">
    <text evidence="2">The sequence shown here is derived from an EMBL/GenBank/DDBJ whole genome shotgun (WGS) entry which is preliminary data.</text>
</comment>
<sequence>MKRLKCFLICTLTLVIMTYPLTQTYSQASVSDQSNNQIYTYSRQLKKFIPDNEYELNDLSIPNKIPNWRKLTIDDKEYSLKIVSCKKNVAESNNMPYTQMDKVMTIANGQTQSVKNVDGYTTTHMTSNVKKHNDSFSFGVGVAGNKENAFAEKLVQKIGAFNFDLTTEFTNSYKTTDTKRKVEKEVITESTTYSVPNWAKGCNGIDWYTFSKMEVYDMVVELREEFTTDNPIKGYTDLIDTDFYVDYDINPNGRLRCRHCNQIVDVGPGSLVGYHVIFADGRVEHFADSYFKFACMTNGYKPYNSNRSTTISFKYYRPEIKGGPFAWHMDQPNTLDVSHPIELIPKGTEETIVCGDRTYLYRVLESNLQQPYYSNLPGEQTGMVMDGTETTKIVFNENSYKTSFEKVTSQTNKTSWEVKVKLLKWLSLSGGGNHSNETIDTTYDDEERVRQLYEETNFKFPEEYKQEYKCIQVYDTVDVFVFRVKCEVIPYMTNGELDFSNKDIITLDIEKEFPKRYSKPSKL</sequence>
<reference evidence="2" key="1">
    <citation type="submission" date="2022-06" db="EMBL/GenBank/DDBJ databases">
        <title>Vallitalea longa sp. nov., an anaerobic bacterium isolated from marine sediment.</title>
        <authorList>
            <person name="Hirano S."/>
            <person name="Terahara T."/>
            <person name="Mori K."/>
            <person name="Hamada M."/>
            <person name="Matsumoto R."/>
            <person name="Kobayashi T."/>
        </authorList>
    </citation>
    <scope>NUCLEOTIDE SEQUENCE</scope>
    <source>
        <strain evidence="2">SH18-1</strain>
    </source>
</reference>
<gene>
    <name evidence="2" type="ORF">SH1V18_46520</name>
</gene>
<evidence type="ECO:0000313" key="3">
    <source>
        <dbReference type="Proteomes" id="UP001144256"/>
    </source>
</evidence>
<feature type="signal peptide" evidence="1">
    <location>
        <begin position="1"/>
        <end position="28"/>
    </location>
</feature>
<name>A0A9W5YES3_9FIRM</name>
<proteinExistence type="predicted"/>
<organism evidence="2 3">
    <name type="scientific">Vallitalea longa</name>
    <dbReference type="NCBI Taxonomy" id="2936439"/>
    <lineage>
        <taxon>Bacteria</taxon>
        <taxon>Bacillati</taxon>
        <taxon>Bacillota</taxon>
        <taxon>Clostridia</taxon>
        <taxon>Lachnospirales</taxon>
        <taxon>Vallitaleaceae</taxon>
        <taxon>Vallitalea</taxon>
    </lineage>
</organism>
<protein>
    <submittedName>
        <fullName evidence="2">Uncharacterized protein</fullName>
    </submittedName>
</protein>
<keyword evidence="1" id="KW-0732">Signal</keyword>
<dbReference type="RefSeq" id="WP_281819601.1">
    <property type="nucleotide sequence ID" value="NZ_BRLB01000027.1"/>
</dbReference>
<dbReference type="AlphaFoldDB" id="A0A9W5YES3"/>